<sequence length="256" mass="28224">MSGDAESSAQALERFITAQLEGLSLVVPSDDVEMMARFVEEDGMEREEKVEGVRGMLEGVVEGGELPATGVDEALDGIVDEFERLKAADEAAAEAARERTPTPPPDTAAVLASMTEEELKAARKAALLRQYAYVEGGPEEDPLARPGGAPPRGAAAQESEEKKKAEERRRLVEEALRLDGRKKKYKKQQTITDPLQWENLNKDKVNAANQMAREAAKKTANDKKDRDRLALEKQRADQAKAKADKQKKAQKQERRA</sequence>
<dbReference type="GeneID" id="87809082"/>
<feature type="region of interest" description="Disordered" evidence="1">
    <location>
        <begin position="137"/>
        <end position="256"/>
    </location>
</feature>
<dbReference type="InterPro" id="IPR037666">
    <property type="entry name" value="CCDC43"/>
</dbReference>
<feature type="compositionally biased region" description="Low complexity" evidence="1">
    <location>
        <begin position="144"/>
        <end position="157"/>
    </location>
</feature>
<accession>A0AAF0Y975</accession>
<feature type="compositionally biased region" description="Basic and acidic residues" evidence="1">
    <location>
        <begin position="214"/>
        <end position="256"/>
    </location>
</feature>
<feature type="compositionally biased region" description="Basic and acidic residues" evidence="1">
    <location>
        <begin position="88"/>
        <end position="100"/>
    </location>
</feature>
<evidence type="ECO:0000256" key="1">
    <source>
        <dbReference type="SAM" id="MobiDB-lite"/>
    </source>
</evidence>
<dbReference type="EMBL" id="CP086717">
    <property type="protein sequence ID" value="WOO82360.1"/>
    <property type="molecule type" value="Genomic_DNA"/>
</dbReference>
<feature type="region of interest" description="Disordered" evidence="1">
    <location>
        <begin position="88"/>
        <end position="111"/>
    </location>
</feature>
<proteinExistence type="predicted"/>
<evidence type="ECO:0008006" key="4">
    <source>
        <dbReference type="Google" id="ProtNLM"/>
    </source>
</evidence>
<dbReference type="Proteomes" id="UP000827549">
    <property type="component" value="Chromosome 4"/>
</dbReference>
<dbReference type="AlphaFoldDB" id="A0AAF0Y975"/>
<dbReference type="RefSeq" id="XP_062628392.1">
    <property type="nucleotide sequence ID" value="XM_062772408.1"/>
</dbReference>
<keyword evidence="3" id="KW-1185">Reference proteome</keyword>
<dbReference type="PANTHER" id="PTHR31684:SF2">
    <property type="entry name" value="COILED-COIL DOMAIN-CONTAINING PROTEIN 43"/>
    <property type="match status" value="1"/>
</dbReference>
<protein>
    <recommendedName>
        <fullName evidence="4">Coiled-coil domain-containing protein 43</fullName>
    </recommendedName>
</protein>
<organism evidence="2 3">
    <name type="scientific">Vanrija pseudolonga</name>
    <dbReference type="NCBI Taxonomy" id="143232"/>
    <lineage>
        <taxon>Eukaryota</taxon>
        <taxon>Fungi</taxon>
        <taxon>Dikarya</taxon>
        <taxon>Basidiomycota</taxon>
        <taxon>Agaricomycotina</taxon>
        <taxon>Tremellomycetes</taxon>
        <taxon>Trichosporonales</taxon>
        <taxon>Trichosporonaceae</taxon>
        <taxon>Vanrija</taxon>
    </lineage>
</organism>
<feature type="compositionally biased region" description="Basic and acidic residues" evidence="1">
    <location>
        <begin position="159"/>
        <end position="179"/>
    </location>
</feature>
<reference evidence="2" key="1">
    <citation type="submission" date="2023-10" db="EMBL/GenBank/DDBJ databases">
        <authorList>
            <person name="Noh H."/>
        </authorList>
    </citation>
    <scope>NUCLEOTIDE SEQUENCE</scope>
    <source>
        <strain evidence="2">DUCC4014</strain>
    </source>
</reference>
<evidence type="ECO:0000313" key="2">
    <source>
        <dbReference type="EMBL" id="WOO82360.1"/>
    </source>
</evidence>
<evidence type="ECO:0000313" key="3">
    <source>
        <dbReference type="Proteomes" id="UP000827549"/>
    </source>
</evidence>
<gene>
    <name evidence="2" type="ORF">LOC62_04G005854</name>
</gene>
<name>A0AAF0Y975_9TREE</name>
<dbReference type="PANTHER" id="PTHR31684">
    <property type="entry name" value="COILED-COIL DOMAIN-CONTAINING PROTEIN 43"/>
    <property type="match status" value="1"/>
</dbReference>